<dbReference type="Gene3D" id="3.90.1150.10">
    <property type="entry name" value="Aspartate Aminotransferase, domain 1"/>
    <property type="match status" value="1"/>
</dbReference>
<keyword evidence="5 6" id="KW-0663">Pyridoxal phosphate</keyword>
<dbReference type="InterPro" id="IPR015424">
    <property type="entry name" value="PyrdxlP-dep_Trfase"/>
</dbReference>
<dbReference type="SMART" id="SM00823">
    <property type="entry name" value="PKS_PP"/>
    <property type="match status" value="1"/>
</dbReference>
<evidence type="ECO:0000256" key="5">
    <source>
        <dbReference type="ARBA" id="ARBA00022898"/>
    </source>
</evidence>
<dbReference type="KEGG" id="oxy:HCG48_20310"/>
<dbReference type="PROSITE" id="PS00599">
    <property type="entry name" value="AA_TRANSFER_CLASS_2"/>
    <property type="match status" value="1"/>
</dbReference>
<dbReference type="PROSITE" id="PS50075">
    <property type="entry name" value="CARRIER"/>
    <property type="match status" value="1"/>
</dbReference>
<evidence type="ECO:0000256" key="1">
    <source>
        <dbReference type="ARBA" id="ARBA00001933"/>
    </source>
</evidence>
<evidence type="ECO:0000256" key="3">
    <source>
        <dbReference type="ARBA" id="ARBA00022553"/>
    </source>
</evidence>
<evidence type="ECO:0000256" key="4">
    <source>
        <dbReference type="ARBA" id="ARBA00022679"/>
    </source>
</evidence>
<dbReference type="Gene3D" id="1.10.1200.10">
    <property type="entry name" value="ACP-like"/>
    <property type="match status" value="1"/>
</dbReference>
<dbReference type="GO" id="GO:0030170">
    <property type="term" value="F:pyridoxal phosphate binding"/>
    <property type="evidence" value="ECO:0007669"/>
    <property type="project" value="InterPro"/>
</dbReference>
<dbReference type="InterPro" id="IPR004839">
    <property type="entry name" value="Aminotransferase_I/II_large"/>
</dbReference>
<evidence type="ECO:0000256" key="7">
    <source>
        <dbReference type="SAM" id="MobiDB-lite"/>
    </source>
</evidence>
<dbReference type="InterPro" id="IPR050087">
    <property type="entry name" value="AON_synthase_class-II"/>
</dbReference>
<dbReference type="GO" id="GO:0008483">
    <property type="term" value="F:transaminase activity"/>
    <property type="evidence" value="ECO:0007669"/>
    <property type="project" value="UniProtKB-KW"/>
</dbReference>
<keyword evidence="2" id="KW-0596">Phosphopantetheine</keyword>
<dbReference type="Proteomes" id="UP000500857">
    <property type="component" value="Chromosome"/>
</dbReference>
<dbReference type="Gene3D" id="3.40.640.10">
    <property type="entry name" value="Type I PLP-dependent aspartate aminotransferase-like (Major domain)"/>
    <property type="match status" value="1"/>
</dbReference>
<dbReference type="InterPro" id="IPR006162">
    <property type="entry name" value="Ppantetheine_attach_site"/>
</dbReference>
<dbReference type="Pfam" id="PF00550">
    <property type="entry name" value="PP-binding"/>
    <property type="match status" value="1"/>
</dbReference>
<name>A0A6H1U1D0_9CYAN</name>
<dbReference type="PANTHER" id="PTHR13693">
    <property type="entry name" value="CLASS II AMINOTRANSFERASE/8-AMINO-7-OXONONANOATE SYNTHASE"/>
    <property type="match status" value="1"/>
</dbReference>
<dbReference type="InterPro" id="IPR009081">
    <property type="entry name" value="PP-bd_ACP"/>
</dbReference>
<dbReference type="SUPFAM" id="SSF47336">
    <property type="entry name" value="ACP-like"/>
    <property type="match status" value="1"/>
</dbReference>
<dbReference type="EMBL" id="CP051167">
    <property type="protein sequence ID" value="QIZ72644.1"/>
    <property type="molecule type" value="Genomic_DNA"/>
</dbReference>
<dbReference type="PANTHER" id="PTHR13693:SF3">
    <property type="entry name" value="LD36009P"/>
    <property type="match status" value="1"/>
</dbReference>
<dbReference type="InterPro" id="IPR015421">
    <property type="entry name" value="PyrdxlP-dep_Trfase_major"/>
</dbReference>
<dbReference type="AlphaFoldDB" id="A0A6H1U1D0"/>
<keyword evidence="9" id="KW-0032">Aminotransferase</keyword>
<dbReference type="InterPro" id="IPR015422">
    <property type="entry name" value="PyrdxlP-dep_Trfase_small"/>
</dbReference>
<keyword evidence="10" id="KW-1185">Reference proteome</keyword>
<keyword evidence="3" id="KW-0597">Phosphoprotein</keyword>
<evidence type="ECO:0000313" key="10">
    <source>
        <dbReference type="Proteomes" id="UP000500857"/>
    </source>
</evidence>
<dbReference type="InterPro" id="IPR001917">
    <property type="entry name" value="Aminotrans_II_pyridoxalP_BS"/>
</dbReference>
<comment type="cofactor">
    <cofactor evidence="1 6">
        <name>pyridoxal 5'-phosphate</name>
        <dbReference type="ChEBI" id="CHEBI:597326"/>
    </cofactor>
</comment>
<dbReference type="InterPro" id="IPR020806">
    <property type="entry name" value="PKS_PP-bd"/>
</dbReference>
<dbReference type="SUPFAM" id="SSF53383">
    <property type="entry name" value="PLP-dependent transferases"/>
    <property type="match status" value="1"/>
</dbReference>
<comment type="similarity">
    <text evidence="6">Belongs to the class-II pyridoxal-phosphate-dependent aminotransferase family.</text>
</comment>
<gene>
    <name evidence="9" type="ORF">HCG48_20310</name>
</gene>
<organism evidence="9 10">
    <name type="scientific">Oxynema aestuarii AP17</name>
    <dbReference type="NCBI Taxonomy" id="2064643"/>
    <lineage>
        <taxon>Bacteria</taxon>
        <taxon>Bacillati</taxon>
        <taxon>Cyanobacteriota</taxon>
        <taxon>Cyanophyceae</taxon>
        <taxon>Oscillatoriophycideae</taxon>
        <taxon>Oscillatoriales</taxon>
        <taxon>Oscillatoriaceae</taxon>
        <taxon>Oxynema</taxon>
        <taxon>Oxynema aestuarii</taxon>
    </lineage>
</organism>
<evidence type="ECO:0000259" key="8">
    <source>
        <dbReference type="PROSITE" id="PS50075"/>
    </source>
</evidence>
<sequence length="553" mass="60829">MNLLNQLWSQEDSQLPRTVSPESDRPVNPAQSGANARVIESWLVEQLARRLELSADRIDVHKPLTDYNLNSLEAINLSGDLESFLGRRLSPTLLWDYPNIEALATHLANEIDNPHSLGELHVEALPNGSPTSPTPSDEISPDYYRFDRFPEYQKLSQQLLQIEALGLGSPFFSVHERIANDTTTIDGRELINYSSYNYLGMCGDPAVSEATKAAIDRYGTSASASRVASGERVIHLELERELAAFIGVDDCIVYVGGHATNVTTIAHLFGEGDLIVHDALSHNSILQGCELSGARIIAFPHNDWQALDTLLQQRRHQFRRVLIAIEGVYSADGDIPNLPEFVAVKKRHKAFLMVDEAHSIGVLGTHGRGIGEYFGIDPHDVDLWMGTLSKSFASCGGYIAGCKAVVKYLKYTAPGFVYSVGMSPPNTAAALASIRVLREEPHRVGRLHDRATLFRQLARDRGLDTGTSENSSVVPIVVGNSLMSVKLSQVLFHRGINVGPMFYPAVPHNAARLRFFISCTHTEAQIRETVAIVAEELAKLKQETSLPELNGHG</sequence>
<proteinExistence type="inferred from homology"/>
<dbReference type="GO" id="GO:0031177">
    <property type="term" value="F:phosphopantetheine binding"/>
    <property type="evidence" value="ECO:0007669"/>
    <property type="project" value="InterPro"/>
</dbReference>
<protein>
    <submittedName>
        <fullName evidence="9">Aminotransferase class I/II-fold pyridoxal phosphate-dependent enzyme</fullName>
    </submittedName>
</protein>
<feature type="region of interest" description="Disordered" evidence="7">
    <location>
        <begin position="1"/>
        <end position="32"/>
    </location>
</feature>
<feature type="compositionally biased region" description="Polar residues" evidence="7">
    <location>
        <begin position="1"/>
        <end position="21"/>
    </location>
</feature>
<dbReference type="RefSeq" id="WP_168570792.1">
    <property type="nucleotide sequence ID" value="NZ_CP051167.1"/>
</dbReference>
<dbReference type="InterPro" id="IPR036736">
    <property type="entry name" value="ACP-like_sf"/>
</dbReference>
<dbReference type="PROSITE" id="PS00012">
    <property type="entry name" value="PHOSPHOPANTETHEINE"/>
    <property type="match status" value="1"/>
</dbReference>
<keyword evidence="4 9" id="KW-0808">Transferase</keyword>
<evidence type="ECO:0000256" key="2">
    <source>
        <dbReference type="ARBA" id="ARBA00022450"/>
    </source>
</evidence>
<evidence type="ECO:0000313" key="9">
    <source>
        <dbReference type="EMBL" id="QIZ72644.1"/>
    </source>
</evidence>
<feature type="domain" description="Carrier" evidence="8">
    <location>
        <begin position="34"/>
        <end position="111"/>
    </location>
</feature>
<accession>A0A6H1U1D0</accession>
<reference evidence="9 10" key="1">
    <citation type="submission" date="2020-04" db="EMBL/GenBank/DDBJ databases">
        <authorList>
            <person name="Basu S."/>
            <person name="Maruthanayagam V."/>
            <person name="Chakraborty S."/>
            <person name="Pramanik A."/>
            <person name="Mukherjee J."/>
            <person name="Brink B."/>
        </authorList>
    </citation>
    <scope>NUCLEOTIDE SEQUENCE [LARGE SCALE GENOMIC DNA]</scope>
    <source>
        <strain evidence="9 10">AP17</strain>
    </source>
</reference>
<dbReference type="CDD" id="cd06454">
    <property type="entry name" value="KBL_like"/>
    <property type="match status" value="1"/>
</dbReference>
<evidence type="ECO:0000256" key="6">
    <source>
        <dbReference type="RuleBase" id="RU003693"/>
    </source>
</evidence>
<dbReference type="Pfam" id="PF00155">
    <property type="entry name" value="Aminotran_1_2"/>
    <property type="match status" value="1"/>
</dbReference>